<evidence type="ECO:0000313" key="1">
    <source>
        <dbReference type="EMBL" id="RMX56072.1"/>
    </source>
</evidence>
<organism evidence="1 2">
    <name type="scientific">Pocillopora damicornis</name>
    <name type="common">Cauliflower coral</name>
    <name type="synonym">Millepora damicornis</name>
    <dbReference type="NCBI Taxonomy" id="46731"/>
    <lineage>
        <taxon>Eukaryota</taxon>
        <taxon>Metazoa</taxon>
        <taxon>Cnidaria</taxon>
        <taxon>Anthozoa</taxon>
        <taxon>Hexacorallia</taxon>
        <taxon>Scleractinia</taxon>
        <taxon>Astrocoeniina</taxon>
        <taxon>Pocilloporidae</taxon>
        <taxon>Pocillopora</taxon>
    </lineage>
</organism>
<reference evidence="1 2" key="1">
    <citation type="journal article" date="2018" name="Sci. Rep.">
        <title>Comparative analysis of the Pocillopora damicornis genome highlights role of immune system in coral evolution.</title>
        <authorList>
            <person name="Cunning R."/>
            <person name="Bay R.A."/>
            <person name="Gillette P."/>
            <person name="Baker A.C."/>
            <person name="Traylor-Knowles N."/>
        </authorList>
    </citation>
    <scope>NUCLEOTIDE SEQUENCE [LARGE SCALE GENOMIC DNA]</scope>
    <source>
        <strain evidence="1">RSMAS</strain>
        <tissue evidence="1">Whole animal</tissue>
    </source>
</reference>
<name>A0A3M6UQZ1_POCDA</name>
<dbReference type="Proteomes" id="UP000275408">
    <property type="component" value="Unassembled WGS sequence"/>
</dbReference>
<accession>A0A3M6UQZ1</accession>
<dbReference type="EMBL" id="RCHS01000927">
    <property type="protein sequence ID" value="RMX56072.1"/>
    <property type="molecule type" value="Genomic_DNA"/>
</dbReference>
<comment type="caution">
    <text evidence="1">The sequence shown here is derived from an EMBL/GenBank/DDBJ whole genome shotgun (WGS) entry which is preliminary data.</text>
</comment>
<sequence length="237" mass="27044">MFNNVPIPVPFLSSLSHFQSLLVNLFTVMDHHSEPATCTNSTSAPTQNNEFVGYIHNVSPVSNENFFECQLQGRDETITRARKIFVDYSGKKRPIKVKKFNVDTSLTTNDMLMGDTVIVEHYPQLDFSRSESQSSTMLSSVKSVRIGQHVSVSRYHTILQQETRTIYCSNIFRVQQLPLKAKTLFAEHIQHVLAIQNKKCLMPTTTEEMLLDSFFNLLTVKFTYNTTSKAVRKIAKN</sequence>
<evidence type="ECO:0000313" key="2">
    <source>
        <dbReference type="Proteomes" id="UP000275408"/>
    </source>
</evidence>
<feature type="non-terminal residue" evidence="1">
    <location>
        <position position="237"/>
    </location>
</feature>
<protein>
    <submittedName>
        <fullName evidence="1">Uncharacterized protein</fullName>
    </submittedName>
</protein>
<proteinExistence type="predicted"/>
<gene>
    <name evidence="1" type="ORF">pdam_00010413</name>
</gene>
<keyword evidence="2" id="KW-1185">Reference proteome</keyword>
<dbReference type="AlphaFoldDB" id="A0A3M6UQZ1"/>